<dbReference type="NCBIfam" id="TIGR02063">
    <property type="entry name" value="RNase_R"/>
    <property type="match status" value="1"/>
</dbReference>
<organism evidence="10 11">
    <name type="scientific">Ureaplasma miroungigenitalium</name>
    <dbReference type="NCBI Taxonomy" id="1042321"/>
    <lineage>
        <taxon>Bacteria</taxon>
        <taxon>Bacillati</taxon>
        <taxon>Mycoplasmatota</taxon>
        <taxon>Mycoplasmoidales</taxon>
        <taxon>Mycoplasmoidaceae</taxon>
        <taxon>Ureaplasma</taxon>
    </lineage>
</organism>
<evidence type="ECO:0000313" key="10">
    <source>
        <dbReference type="EMBL" id="MCV3728502.1"/>
    </source>
</evidence>
<comment type="caution">
    <text evidence="10">The sequence shown here is derived from an EMBL/GenBank/DDBJ whole genome shotgun (WGS) entry which is preliminary data.</text>
</comment>
<dbReference type="InterPro" id="IPR013223">
    <property type="entry name" value="RNase_B_OB_dom"/>
</dbReference>
<dbReference type="CDD" id="cd04471">
    <property type="entry name" value="S1_RNase_R"/>
    <property type="match status" value="1"/>
</dbReference>
<dbReference type="Pfam" id="PF08206">
    <property type="entry name" value="OB_RNB"/>
    <property type="match status" value="1"/>
</dbReference>
<dbReference type="Proteomes" id="UP001208245">
    <property type="component" value="Unassembled WGS sequence"/>
</dbReference>
<dbReference type="InterPro" id="IPR022966">
    <property type="entry name" value="RNase_II/R_CS"/>
</dbReference>
<dbReference type="InterPro" id="IPR040476">
    <property type="entry name" value="CSD2"/>
</dbReference>
<dbReference type="EMBL" id="JAOXHL010000001">
    <property type="protein sequence ID" value="MCV3728502.1"/>
    <property type="molecule type" value="Genomic_DNA"/>
</dbReference>
<dbReference type="Pfam" id="PF00773">
    <property type="entry name" value="RNB"/>
    <property type="match status" value="1"/>
</dbReference>
<comment type="subcellular location">
    <subcellularLocation>
        <location evidence="2 8">Cytoplasm</location>
    </subcellularLocation>
</comment>
<gene>
    <name evidence="8 10" type="primary">rnr</name>
    <name evidence="10" type="ORF">OF376_01825</name>
</gene>
<dbReference type="InterPro" id="IPR012340">
    <property type="entry name" value="NA-bd_OB-fold"/>
</dbReference>
<proteinExistence type="inferred from homology"/>
<evidence type="ECO:0000256" key="4">
    <source>
        <dbReference type="ARBA" id="ARBA00022722"/>
    </source>
</evidence>
<comment type="function">
    <text evidence="8">3'-5' exoribonuclease that releases 5'-nucleoside monophosphates and is involved in maturation of structured RNAs.</text>
</comment>
<evidence type="ECO:0000313" key="11">
    <source>
        <dbReference type="Proteomes" id="UP001208245"/>
    </source>
</evidence>
<dbReference type="InterPro" id="IPR001900">
    <property type="entry name" value="RNase_II/R"/>
</dbReference>
<keyword evidence="4 8" id="KW-0540">Nuclease</keyword>
<dbReference type="HAMAP" id="MF_01895">
    <property type="entry name" value="RNase_R"/>
    <property type="match status" value="1"/>
</dbReference>
<dbReference type="SMART" id="SM00316">
    <property type="entry name" value="S1"/>
    <property type="match status" value="1"/>
</dbReference>
<comment type="similarity">
    <text evidence="8">Belongs to the RNR ribonuclease family. RNase R subfamily.</text>
</comment>
<dbReference type="InterPro" id="IPR003029">
    <property type="entry name" value="S1_domain"/>
</dbReference>
<dbReference type="PANTHER" id="PTHR23355">
    <property type="entry name" value="RIBONUCLEASE"/>
    <property type="match status" value="1"/>
</dbReference>
<dbReference type="Gene3D" id="2.40.50.140">
    <property type="entry name" value="Nucleic acid-binding proteins"/>
    <property type="match status" value="2"/>
</dbReference>
<dbReference type="InterPro" id="IPR011805">
    <property type="entry name" value="RNase_R"/>
</dbReference>
<dbReference type="PROSITE" id="PS01175">
    <property type="entry name" value="RIBONUCLEASE_II"/>
    <property type="match status" value="1"/>
</dbReference>
<reference evidence="10 11" key="1">
    <citation type="journal article" date="2020" name="Int. J. Syst. Evol. Microbiol.">
        <title>Ureaplasma miroungigenitalium sp. nov. isolated from northern elephant seals (Mirounga angustirostris) and Ureaplasma zalophigenitalium sp. nov. isolated from California sea lions (Zalophus californianus).</title>
        <authorList>
            <person name="Volokhov D.V."/>
            <person name="Gulland F.M."/>
            <person name="Gao Y."/>
            <person name="Chizhikov V.E."/>
        </authorList>
    </citation>
    <scope>NUCLEOTIDE SEQUENCE [LARGE SCALE GENOMIC DNA]</scope>
    <source>
        <strain evidence="10 11">ES3182-GEN</strain>
    </source>
</reference>
<dbReference type="NCBIfam" id="TIGR00358">
    <property type="entry name" value="3_prime_RNase"/>
    <property type="match status" value="1"/>
</dbReference>
<keyword evidence="11" id="KW-1185">Reference proteome</keyword>
<dbReference type="Pfam" id="PF00575">
    <property type="entry name" value="S1"/>
    <property type="match status" value="1"/>
</dbReference>
<evidence type="ECO:0000256" key="2">
    <source>
        <dbReference type="ARBA" id="ARBA00004496"/>
    </source>
</evidence>
<dbReference type="InterPro" id="IPR004476">
    <property type="entry name" value="RNase_II/RNase_R"/>
</dbReference>
<dbReference type="PANTHER" id="PTHR23355:SF9">
    <property type="entry name" value="DIS3-LIKE EXONUCLEASE 2"/>
    <property type="match status" value="1"/>
</dbReference>
<name>A0ABT3BNA4_9BACT</name>
<evidence type="ECO:0000256" key="7">
    <source>
        <dbReference type="ARBA" id="ARBA00022884"/>
    </source>
</evidence>
<evidence type="ECO:0000256" key="3">
    <source>
        <dbReference type="ARBA" id="ARBA00022490"/>
    </source>
</evidence>
<accession>A0ABT3BNA4</accession>
<protein>
    <recommendedName>
        <fullName evidence="8">Ribonuclease R</fullName>
        <shortName evidence="8">RNase R</shortName>
        <ecNumber evidence="8">3.1.13.1</ecNumber>
    </recommendedName>
</protein>
<dbReference type="RefSeq" id="WP_263821815.1">
    <property type="nucleotide sequence ID" value="NZ_JAOXHK010000002.1"/>
</dbReference>
<evidence type="ECO:0000259" key="9">
    <source>
        <dbReference type="PROSITE" id="PS50126"/>
    </source>
</evidence>
<keyword evidence="5 8" id="KW-0378">Hydrolase</keyword>
<keyword evidence="7 8" id="KW-0694">RNA-binding</keyword>
<evidence type="ECO:0000256" key="5">
    <source>
        <dbReference type="ARBA" id="ARBA00022801"/>
    </source>
</evidence>
<evidence type="ECO:0000256" key="8">
    <source>
        <dbReference type="HAMAP-Rule" id="MF_01895"/>
    </source>
</evidence>
<dbReference type="SMART" id="SM00955">
    <property type="entry name" value="RNB"/>
    <property type="match status" value="1"/>
</dbReference>
<dbReference type="SUPFAM" id="SSF50249">
    <property type="entry name" value="Nucleic acid-binding proteins"/>
    <property type="match status" value="3"/>
</dbReference>
<keyword evidence="6 8" id="KW-0269">Exonuclease</keyword>
<evidence type="ECO:0000256" key="1">
    <source>
        <dbReference type="ARBA" id="ARBA00001849"/>
    </source>
</evidence>
<dbReference type="PROSITE" id="PS50126">
    <property type="entry name" value="S1"/>
    <property type="match status" value="1"/>
</dbReference>
<dbReference type="Pfam" id="PF17876">
    <property type="entry name" value="CSD2"/>
    <property type="match status" value="1"/>
</dbReference>
<comment type="catalytic activity">
    <reaction evidence="1 8">
        <text>Exonucleolytic cleavage in the 3'- to 5'-direction to yield nucleoside 5'-phosphates.</text>
        <dbReference type="EC" id="3.1.13.1"/>
    </reaction>
</comment>
<dbReference type="EC" id="3.1.13.1" evidence="8"/>
<keyword evidence="3 8" id="KW-0963">Cytoplasm</keyword>
<feature type="domain" description="S1 motif" evidence="9">
    <location>
        <begin position="660"/>
        <end position="740"/>
    </location>
</feature>
<evidence type="ECO:0000256" key="6">
    <source>
        <dbReference type="ARBA" id="ARBA00022839"/>
    </source>
</evidence>
<dbReference type="InterPro" id="IPR050180">
    <property type="entry name" value="RNR_Ribonuclease"/>
</dbReference>
<sequence length="743" mass="85499">MDNKTLRTLILNQLEKENYKPIPPGILLKKILKANNDFKKDHFYQTVSQLVADSSVKRLENNYLVYSYGDYEVDLSKKMVGVLSINSKGDGFVRVEDEEVDYYVNKKYLNGALKKDRVEFALLKKEPKRAGLFDAAIVSVIEHAKDYYVGVVNFDGKTLNVSCDDPSFYLTIILDKYPGLVTGHKILFHVYKRDLQNAYASVELVLGHQNDIGVDILSIVYDNNIKPEFDPQAEEIANKANFVLDEHQQKIRRFLNEREIVSIDPAGSKDIDDAVFVQKLPKGVNGKQFYFLGVSIADVSYYVQPDSALDKNAFERSTSVYLVDRVIPMLPHNLSNNICSLNPNVQRMAVTCDMIISEDGQVVFEDVYPSVITSKYQMSYDEVNDFFEKKSKLPNYVISVHQMLREAKELHEILRAKKSRDGYVNFDIKEPKIILDKDNKIVEIQVKQQKTAQMMIEDFMVAANEAVTRFVDKQISYQENPKSIPKASDYLLSNIKTPLHFIYRTHDRPQIKKLEMFAVEAKKLGFKINEDFLNVDEKTISNWLDNNANHYNLTLVNKLLLRSMEKAAYSVNNIGHFGLASEHYTHFTSPIRRYSDLIVHRILWSFIFDPQAYTDHQRIELMNNLKNICDQCNEKEVVAVRTERDVNSMKFAEYMSEHLNSEFEGVISSVNTFGCFVELDNTIEGLISVKSLKNDFYNYVKENNTLVGEKTQTIITVGKRVIVKVIGANKVTRKIDFELVRFL</sequence>